<sequence>MYQLPDLHDLAPQWALKLKHSTPLDPIQAHLADLSQDQTIYPPQDQVFRALQLTPPEAVRVVLIGQDPYHGPNQANGLAFSVNPGQTLPPSLRNIFKELQSDLGGDLRQDGDLSDWASQGVLLLNQVLTVAQGQANSHQAIGWQAWTQDLVRVVNDFDRALIFLLWGKKAQALIPLIDQTKHQVIQSAHPSPLSAYRGFLGSRPFSQINQQLKASGEEPLAWG</sequence>
<dbReference type="STRING" id="883113.HMPREF9708_01387"/>
<dbReference type="GO" id="GO:0005737">
    <property type="term" value="C:cytoplasm"/>
    <property type="evidence" value="ECO:0007669"/>
    <property type="project" value="UniProtKB-SubCell"/>
</dbReference>
<dbReference type="PROSITE" id="PS00130">
    <property type="entry name" value="U_DNA_GLYCOSYLASE"/>
    <property type="match status" value="1"/>
</dbReference>
<keyword evidence="14" id="KW-1185">Reference proteome</keyword>
<dbReference type="SMART" id="SM00986">
    <property type="entry name" value="UDG"/>
    <property type="match status" value="1"/>
</dbReference>
<dbReference type="SMART" id="SM00987">
    <property type="entry name" value="UreE_C"/>
    <property type="match status" value="1"/>
</dbReference>
<dbReference type="eggNOG" id="COG0692">
    <property type="taxonomic scope" value="Bacteria"/>
</dbReference>
<dbReference type="InterPro" id="IPR005122">
    <property type="entry name" value="Uracil-DNA_glycosylase-like"/>
</dbReference>
<comment type="caution">
    <text evidence="13">The sequence shown here is derived from an EMBL/GenBank/DDBJ whole genome shotgun (WGS) entry which is preliminary data.</text>
</comment>
<proteinExistence type="inferred from homology"/>
<dbReference type="NCBIfam" id="NF003588">
    <property type="entry name" value="PRK05254.1-1"/>
    <property type="match status" value="1"/>
</dbReference>
<dbReference type="CDD" id="cd10027">
    <property type="entry name" value="UDG-F1-like"/>
    <property type="match status" value="1"/>
</dbReference>
<evidence type="ECO:0000256" key="8">
    <source>
        <dbReference type="ARBA" id="ARBA00023204"/>
    </source>
</evidence>
<dbReference type="HOGENOM" id="CLU_032162_3_1_9"/>
<evidence type="ECO:0000256" key="5">
    <source>
        <dbReference type="ARBA" id="ARBA00018429"/>
    </source>
</evidence>
<dbReference type="NCBIfam" id="TIGR00628">
    <property type="entry name" value="ung"/>
    <property type="match status" value="1"/>
</dbReference>
<evidence type="ECO:0000256" key="2">
    <source>
        <dbReference type="ARBA" id="ARBA00002631"/>
    </source>
</evidence>
<feature type="domain" description="Uracil-DNA glycosylase-like" evidence="12">
    <location>
        <begin position="52"/>
        <end position="212"/>
    </location>
</feature>
<evidence type="ECO:0000313" key="13">
    <source>
        <dbReference type="EMBL" id="EHR36381.1"/>
    </source>
</evidence>
<comment type="function">
    <text evidence="2 9 11">Excises uracil residues from the DNA which can arise as a result of misincorporation of dUMP residues by DNA polymerase or due to deamination of cytosine.</text>
</comment>
<evidence type="ECO:0000256" key="6">
    <source>
        <dbReference type="ARBA" id="ARBA00022763"/>
    </source>
</evidence>
<dbReference type="EMBL" id="AGEG01000015">
    <property type="protein sequence ID" value="EHR36381.1"/>
    <property type="molecule type" value="Genomic_DNA"/>
</dbReference>
<dbReference type="Proteomes" id="UP000006190">
    <property type="component" value="Unassembled WGS sequence"/>
</dbReference>
<evidence type="ECO:0000313" key="14">
    <source>
        <dbReference type="Proteomes" id="UP000006190"/>
    </source>
</evidence>
<dbReference type="NCBIfam" id="NF003592">
    <property type="entry name" value="PRK05254.1-5"/>
    <property type="match status" value="1"/>
</dbReference>
<evidence type="ECO:0000256" key="10">
    <source>
        <dbReference type="PROSITE-ProRule" id="PRU10072"/>
    </source>
</evidence>
<name>H3NKJ8_9LACT</name>
<organism evidence="13 14">
    <name type="scientific">Facklamia languida CCUG 37842</name>
    <dbReference type="NCBI Taxonomy" id="883113"/>
    <lineage>
        <taxon>Bacteria</taxon>
        <taxon>Bacillati</taxon>
        <taxon>Bacillota</taxon>
        <taxon>Bacilli</taxon>
        <taxon>Lactobacillales</taxon>
        <taxon>Aerococcaceae</taxon>
        <taxon>Facklamia</taxon>
    </lineage>
</organism>
<dbReference type="AlphaFoldDB" id="H3NKJ8"/>
<dbReference type="InterPro" id="IPR036895">
    <property type="entry name" value="Uracil-DNA_glycosylase-like_sf"/>
</dbReference>
<dbReference type="NCBIfam" id="NF003589">
    <property type="entry name" value="PRK05254.1-2"/>
    <property type="match status" value="1"/>
</dbReference>
<dbReference type="GO" id="GO:0097510">
    <property type="term" value="P:base-excision repair, AP site formation via deaminated base removal"/>
    <property type="evidence" value="ECO:0007669"/>
    <property type="project" value="TreeGrafter"/>
</dbReference>
<dbReference type="InterPro" id="IPR002043">
    <property type="entry name" value="UDG_fam1"/>
</dbReference>
<dbReference type="Pfam" id="PF03167">
    <property type="entry name" value="UDG"/>
    <property type="match status" value="1"/>
</dbReference>
<evidence type="ECO:0000259" key="12">
    <source>
        <dbReference type="SMART" id="SM00986"/>
    </source>
</evidence>
<dbReference type="NCBIfam" id="NF003591">
    <property type="entry name" value="PRK05254.1-4"/>
    <property type="match status" value="1"/>
</dbReference>
<comment type="subcellular location">
    <subcellularLocation>
        <location evidence="9">Cytoplasm</location>
    </subcellularLocation>
</comment>
<dbReference type="PANTHER" id="PTHR11264:SF0">
    <property type="entry name" value="URACIL-DNA GLYCOSYLASE"/>
    <property type="match status" value="1"/>
</dbReference>
<keyword evidence="9" id="KW-0963">Cytoplasm</keyword>
<reference evidence="13 14" key="1">
    <citation type="submission" date="2012-01" db="EMBL/GenBank/DDBJ databases">
        <title>The Genome Sequence of Facklamia languida CCUG 37842.</title>
        <authorList>
            <consortium name="The Broad Institute Genome Sequencing Platform"/>
            <person name="Earl A."/>
            <person name="Ward D."/>
            <person name="Feldgarden M."/>
            <person name="Gevers D."/>
            <person name="Huys G."/>
            <person name="Young S.K."/>
            <person name="Zeng Q."/>
            <person name="Gargeya S."/>
            <person name="Fitzgerald M."/>
            <person name="Haas B."/>
            <person name="Abouelleil A."/>
            <person name="Alvarado L."/>
            <person name="Arachchi H.M."/>
            <person name="Berlin A."/>
            <person name="Chapman S.B."/>
            <person name="Gearin G."/>
            <person name="Goldberg J."/>
            <person name="Griggs A."/>
            <person name="Gujja S."/>
            <person name="Hansen M."/>
            <person name="Heiman D."/>
            <person name="Howarth C."/>
            <person name="Larimer J."/>
            <person name="Lui A."/>
            <person name="MacDonald P.J.P."/>
            <person name="McCowen C."/>
            <person name="Montmayeur A."/>
            <person name="Murphy C."/>
            <person name="Neiman D."/>
            <person name="Pearson M."/>
            <person name="Priest M."/>
            <person name="Roberts A."/>
            <person name="Saif S."/>
            <person name="Shea T."/>
            <person name="Sisk P."/>
            <person name="Stolte C."/>
            <person name="Sykes S."/>
            <person name="Wortman J."/>
            <person name="Nusbaum C."/>
            <person name="Birren B."/>
        </authorList>
    </citation>
    <scope>NUCLEOTIDE SEQUENCE [LARGE SCALE GENOMIC DNA]</scope>
    <source>
        <strain evidence="13 14">CCUG 37842</strain>
    </source>
</reference>
<dbReference type="PANTHER" id="PTHR11264">
    <property type="entry name" value="URACIL-DNA GLYCOSYLASE"/>
    <property type="match status" value="1"/>
</dbReference>
<comment type="catalytic activity">
    <reaction evidence="1 9 11">
        <text>Hydrolyzes single-stranded DNA or mismatched double-stranded DNA and polynucleotides, releasing free uracil.</text>
        <dbReference type="EC" id="3.2.2.27"/>
    </reaction>
</comment>
<dbReference type="OrthoDB" id="9804372at2"/>
<evidence type="ECO:0000256" key="11">
    <source>
        <dbReference type="RuleBase" id="RU003780"/>
    </source>
</evidence>
<dbReference type="Gene3D" id="3.40.470.10">
    <property type="entry name" value="Uracil-DNA glycosylase-like domain"/>
    <property type="match status" value="1"/>
</dbReference>
<feature type="active site" description="Proton acceptor" evidence="9 10">
    <location>
        <position position="67"/>
    </location>
</feature>
<keyword evidence="8 9" id="KW-0234">DNA repair</keyword>
<comment type="similarity">
    <text evidence="3 9 11">Belongs to the uracil-DNA glycosylase (UDG) superfamily. UNG family.</text>
</comment>
<protein>
    <recommendedName>
        <fullName evidence="5 9">Uracil-DNA glycosylase</fullName>
        <shortName evidence="9">UDG</shortName>
        <ecNumber evidence="4 9">3.2.2.27</ecNumber>
    </recommendedName>
</protein>
<dbReference type="HAMAP" id="MF_00148">
    <property type="entry name" value="UDG"/>
    <property type="match status" value="1"/>
</dbReference>
<evidence type="ECO:0000256" key="3">
    <source>
        <dbReference type="ARBA" id="ARBA00008184"/>
    </source>
</evidence>
<gene>
    <name evidence="9" type="primary">ung</name>
    <name evidence="13" type="ORF">HMPREF9708_01387</name>
</gene>
<accession>H3NKJ8</accession>
<evidence type="ECO:0000256" key="7">
    <source>
        <dbReference type="ARBA" id="ARBA00022801"/>
    </source>
</evidence>
<keyword evidence="6 9" id="KW-0227">DNA damage</keyword>
<evidence type="ECO:0000256" key="1">
    <source>
        <dbReference type="ARBA" id="ARBA00001400"/>
    </source>
</evidence>
<dbReference type="InterPro" id="IPR018085">
    <property type="entry name" value="Ura-DNA_Glyclase_AS"/>
</dbReference>
<evidence type="ECO:0000256" key="9">
    <source>
        <dbReference type="HAMAP-Rule" id="MF_00148"/>
    </source>
</evidence>
<dbReference type="SUPFAM" id="SSF52141">
    <property type="entry name" value="Uracil-DNA glycosylase-like"/>
    <property type="match status" value="1"/>
</dbReference>
<evidence type="ECO:0000256" key="4">
    <source>
        <dbReference type="ARBA" id="ARBA00012030"/>
    </source>
</evidence>
<dbReference type="PATRIC" id="fig|883113.3.peg.1383"/>
<dbReference type="RefSeq" id="WP_006309599.1">
    <property type="nucleotide sequence ID" value="NZ_JH601133.1"/>
</dbReference>
<dbReference type="EC" id="3.2.2.27" evidence="4 9"/>
<keyword evidence="7 9" id="KW-0378">Hydrolase</keyword>
<dbReference type="GO" id="GO:0004844">
    <property type="term" value="F:uracil DNA N-glycosylase activity"/>
    <property type="evidence" value="ECO:0007669"/>
    <property type="project" value="UniProtKB-UniRule"/>
</dbReference>